<dbReference type="InterPro" id="IPR002575">
    <property type="entry name" value="Aminoglycoside_PTrfase"/>
</dbReference>
<evidence type="ECO:0000313" key="2">
    <source>
        <dbReference type="EMBL" id="TDL26676.1"/>
    </source>
</evidence>
<name>A0A4Y7QH51_9AGAM</name>
<dbReference type="InterPro" id="IPR011009">
    <property type="entry name" value="Kinase-like_dom_sf"/>
</dbReference>
<organism evidence="2 3">
    <name type="scientific">Rickenella mellea</name>
    <dbReference type="NCBI Taxonomy" id="50990"/>
    <lineage>
        <taxon>Eukaryota</taxon>
        <taxon>Fungi</taxon>
        <taxon>Dikarya</taxon>
        <taxon>Basidiomycota</taxon>
        <taxon>Agaricomycotina</taxon>
        <taxon>Agaricomycetes</taxon>
        <taxon>Hymenochaetales</taxon>
        <taxon>Rickenellaceae</taxon>
        <taxon>Rickenella</taxon>
    </lineage>
</organism>
<accession>A0A4Y7QH51</accession>
<evidence type="ECO:0000313" key="3">
    <source>
        <dbReference type="Proteomes" id="UP000294933"/>
    </source>
</evidence>
<dbReference type="VEuPathDB" id="FungiDB:BD410DRAFT_895306"/>
<proteinExistence type="predicted"/>
<keyword evidence="3" id="KW-1185">Reference proteome</keyword>
<dbReference type="Proteomes" id="UP000294933">
    <property type="component" value="Unassembled WGS sequence"/>
</dbReference>
<gene>
    <name evidence="2" type="ORF">BD410DRAFT_895306</name>
</gene>
<dbReference type="AlphaFoldDB" id="A0A4Y7QH51"/>
<protein>
    <recommendedName>
        <fullName evidence="1">Aminoglycoside phosphotransferase domain-containing protein</fullName>
    </recommendedName>
</protein>
<dbReference type="SUPFAM" id="SSF56112">
    <property type="entry name" value="Protein kinase-like (PK-like)"/>
    <property type="match status" value="1"/>
</dbReference>
<feature type="domain" description="Aminoglycoside phosphotransferase" evidence="1">
    <location>
        <begin position="100"/>
        <end position="283"/>
    </location>
</feature>
<sequence length="327" mass="37146">MRLLWLALTDSGPSQNILNILQPSDHLAPLQPVTRRLSLATVLLKSWLLYLLTTVRCALYGALWSISGRWGWRIHTTVAHLPFGLVLKSTRASHGDGDALRMLDTLRVNSVNAPILIDSVHDGHVAHALSTYVDGEWCPAVHDLSRQDKERLVGDVRNQFASLYSQTHTTIVDHPICTISYTTVVDPRVSWVSERGLQLRSNEEFFRQVWLGIDFEKNQHTVRPRIEPVIIAARVERIVFCHGDLAERNLIFPGGLSAWRQGRSRVCLIDWEFAGWMPEPWDALKATISECEADNEWTRMVRAIFPRAGQFLDADWIWRAEAGMGII</sequence>
<dbReference type="PANTHER" id="PTHR21310">
    <property type="entry name" value="AMINOGLYCOSIDE PHOSPHOTRANSFERASE-RELATED-RELATED"/>
    <property type="match status" value="1"/>
</dbReference>
<dbReference type="Pfam" id="PF01636">
    <property type="entry name" value="APH"/>
    <property type="match status" value="1"/>
</dbReference>
<dbReference type="PANTHER" id="PTHR21310:SF58">
    <property type="entry name" value="AMINOGLYCOSIDE PHOSPHOTRANSFERASE DOMAIN-CONTAINING PROTEIN"/>
    <property type="match status" value="1"/>
</dbReference>
<evidence type="ECO:0000259" key="1">
    <source>
        <dbReference type="Pfam" id="PF01636"/>
    </source>
</evidence>
<dbReference type="InterPro" id="IPR051678">
    <property type="entry name" value="AGP_Transferase"/>
</dbReference>
<dbReference type="OrthoDB" id="5404599at2759"/>
<dbReference type="Gene3D" id="3.90.1200.10">
    <property type="match status" value="1"/>
</dbReference>
<dbReference type="EMBL" id="ML170161">
    <property type="protein sequence ID" value="TDL26676.1"/>
    <property type="molecule type" value="Genomic_DNA"/>
</dbReference>
<reference evidence="2 3" key="1">
    <citation type="submission" date="2018-06" db="EMBL/GenBank/DDBJ databases">
        <title>A transcriptomic atlas of mushroom development highlights an independent origin of complex multicellularity.</title>
        <authorList>
            <consortium name="DOE Joint Genome Institute"/>
            <person name="Krizsan K."/>
            <person name="Almasi E."/>
            <person name="Merenyi Z."/>
            <person name="Sahu N."/>
            <person name="Viragh M."/>
            <person name="Koszo T."/>
            <person name="Mondo S."/>
            <person name="Kiss B."/>
            <person name="Balint B."/>
            <person name="Kues U."/>
            <person name="Barry K."/>
            <person name="Hegedus J.C."/>
            <person name="Henrissat B."/>
            <person name="Johnson J."/>
            <person name="Lipzen A."/>
            <person name="Ohm R."/>
            <person name="Nagy I."/>
            <person name="Pangilinan J."/>
            <person name="Yan J."/>
            <person name="Xiong Y."/>
            <person name="Grigoriev I.V."/>
            <person name="Hibbett D.S."/>
            <person name="Nagy L.G."/>
        </authorList>
    </citation>
    <scope>NUCLEOTIDE SEQUENCE [LARGE SCALE GENOMIC DNA]</scope>
    <source>
        <strain evidence="2 3">SZMC22713</strain>
    </source>
</reference>